<dbReference type="EC" id="2.3.1.234" evidence="1"/>
<dbReference type="InterPro" id="IPR017861">
    <property type="entry name" value="KAE1/TsaD"/>
</dbReference>
<evidence type="ECO:0000256" key="5">
    <source>
        <dbReference type="ARBA" id="ARBA00023315"/>
    </source>
</evidence>
<dbReference type="SUPFAM" id="SSF53067">
    <property type="entry name" value="Actin-like ATPase domain"/>
    <property type="match status" value="1"/>
</dbReference>
<comment type="subunit">
    <text evidence="7">Homodimer.</text>
</comment>
<evidence type="ECO:0000313" key="10">
    <source>
        <dbReference type="Proteomes" id="UP000262825"/>
    </source>
</evidence>
<dbReference type="GO" id="GO:0005739">
    <property type="term" value="C:mitochondrion"/>
    <property type="evidence" value="ECO:0007669"/>
    <property type="project" value="UniProtKB-SubCell"/>
</dbReference>
<dbReference type="Proteomes" id="UP000262825">
    <property type="component" value="Unassembled WGS sequence"/>
</dbReference>
<keyword evidence="7" id="KW-0496">Mitochondrion</keyword>
<evidence type="ECO:0000256" key="4">
    <source>
        <dbReference type="ARBA" id="ARBA00022723"/>
    </source>
</evidence>
<comment type="subcellular location">
    <subcellularLocation>
        <location evidence="7">Mitochondrion</location>
    </subcellularLocation>
</comment>
<dbReference type="PANTHER" id="PTHR11735:SF6">
    <property type="entry name" value="TRNA N6-ADENOSINE THREONYLCARBAMOYLTRANSFERASE, MITOCHONDRIAL"/>
    <property type="match status" value="1"/>
</dbReference>
<dbReference type="AlphaFoldDB" id="A0A376B7I2"/>
<organism evidence="9 10">
    <name type="scientific">Saccharomycodes ludwigii</name>
    <dbReference type="NCBI Taxonomy" id="36035"/>
    <lineage>
        <taxon>Eukaryota</taxon>
        <taxon>Fungi</taxon>
        <taxon>Dikarya</taxon>
        <taxon>Ascomycota</taxon>
        <taxon>Saccharomycotina</taxon>
        <taxon>Saccharomycetes</taxon>
        <taxon>Saccharomycodales</taxon>
        <taxon>Saccharomycodaceae</taxon>
        <taxon>Saccharomycodes</taxon>
    </lineage>
</organism>
<evidence type="ECO:0000259" key="8">
    <source>
        <dbReference type="Pfam" id="PF00814"/>
    </source>
</evidence>
<evidence type="ECO:0000256" key="3">
    <source>
        <dbReference type="ARBA" id="ARBA00022694"/>
    </source>
</evidence>
<dbReference type="GO" id="GO:0061711">
    <property type="term" value="F:tRNA N(6)-L-threonylcarbamoyladenine synthase activity"/>
    <property type="evidence" value="ECO:0007669"/>
    <property type="project" value="UniProtKB-EC"/>
</dbReference>
<dbReference type="GO" id="GO:0046872">
    <property type="term" value="F:metal ion binding"/>
    <property type="evidence" value="ECO:0007669"/>
    <property type="project" value="UniProtKB-KW"/>
</dbReference>
<dbReference type="InterPro" id="IPR043129">
    <property type="entry name" value="ATPase_NBD"/>
</dbReference>
<dbReference type="PANTHER" id="PTHR11735">
    <property type="entry name" value="TRNA N6-ADENOSINE THREONYLCARBAMOYLTRANSFERASE"/>
    <property type="match status" value="1"/>
</dbReference>
<dbReference type="VEuPathDB" id="FungiDB:SCODWIG_02406"/>
<evidence type="ECO:0000256" key="2">
    <source>
        <dbReference type="ARBA" id="ARBA00022679"/>
    </source>
</evidence>
<dbReference type="Pfam" id="PF00814">
    <property type="entry name" value="TsaD"/>
    <property type="match status" value="1"/>
</dbReference>
<dbReference type="HAMAP" id="MF_01445">
    <property type="entry name" value="TsaD"/>
    <property type="match status" value="1"/>
</dbReference>
<dbReference type="GO" id="GO:0072670">
    <property type="term" value="P:mitochondrial tRNA threonylcarbamoyladenosine modification"/>
    <property type="evidence" value="ECO:0007669"/>
    <property type="project" value="TreeGrafter"/>
</dbReference>
<dbReference type="InterPro" id="IPR022450">
    <property type="entry name" value="TsaD"/>
</dbReference>
<comment type="similarity">
    <text evidence="7">Belongs to the KAE1 / TsaD family.</text>
</comment>
<proteinExistence type="inferred from homology"/>
<protein>
    <recommendedName>
        <fullName evidence="1">N(6)-L-threonylcarbamoyladenine synthase</fullName>
        <ecNumber evidence="1">2.3.1.234</ecNumber>
    </recommendedName>
</protein>
<dbReference type="PRINTS" id="PR00789">
    <property type="entry name" value="OSIALOPTASE"/>
</dbReference>
<dbReference type="InterPro" id="IPR000905">
    <property type="entry name" value="Gcp-like_dom"/>
</dbReference>
<comment type="function">
    <text evidence="7">Required for the formation of a threonylcarbamoyl group on adenosine at position 37 (t(6)A37) in mitochondrial tRNAs that read codons beginning with adenine. Probably involved in the transfer of the threonylcarbamoyl moiety of threonylcarbamoyl-AMP (TC-AMP) to the N6 group of A37. Involved in mitochondrial genome maintenance.</text>
</comment>
<keyword evidence="3 7" id="KW-0819">tRNA processing</keyword>
<dbReference type="EMBL" id="UFAJ01000410">
    <property type="protein sequence ID" value="SSD60645.1"/>
    <property type="molecule type" value="Genomic_DNA"/>
</dbReference>
<evidence type="ECO:0000256" key="1">
    <source>
        <dbReference type="ARBA" id="ARBA00012156"/>
    </source>
</evidence>
<keyword evidence="5 7" id="KW-0012">Acyltransferase</keyword>
<accession>A0A376B7I2</accession>
<evidence type="ECO:0000313" key="9">
    <source>
        <dbReference type="EMBL" id="SSD60645.1"/>
    </source>
</evidence>
<sequence length="398" mass="44173">MLTRNSLLRFTPQSGPPFIKKRRTNIFQKSIKTLAVETSCDDTCVAILEDNRILCNLKKTLSTVVQDGGIIPTKAHVHHQQSLAPLVREALTKANINNVSQDIDLICVTRGPGMPGSLSVGLDFCKGLSIGANNNNKSAPKLIGVHHMLGHLLIPLMFDPHIKFPLCSLLCSGGHTVFVYSHNYYTHEIICDTVDIAIGDSLDKCGRELGIRGNMIAKEMEKYITSNRNIINTNAQNIYQLPKPLSNKAGRKNVLAFSFAGYISAVRKMLSNVPVVKYPEFAYHIQETAFQHLIDKIKLSIELGKIKTNNTKNLQFVCSGGVGSNMRLRKKLEDQLPFKSFHYPPLDMCTDNAVMIGWAGMKLYESLNGVTTDLGATPLKKWSLPDLLKVDGWCHTNK</sequence>
<dbReference type="NCBIfam" id="TIGR00329">
    <property type="entry name" value="gcp_kae1"/>
    <property type="match status" value="1"/>
</dbReference>
<name>A0A376B7I2_9ASCO</name>
<keyword evidence="2 7" id="KW-0808">Transferase</keyword>
<dbReference type="Gene3D" id="3.30.420.40">
    <property type="match status" value="2"/>
</dbReference>
<feature type="domain" description="Gcp-like" evidence="8">
    <location>
        <begin position="63"/>
        <end position="358"/>
    </location>
</feature>
<keyword evidence="10" id="KW-1185">Reference proteome</keyword>
<dbReference type="OrthoDB" id="10259622at2759"/>
<evidence type="ECO:0000256" key="7">
    <source>
        <dbReference type="HAMAP-Rule" id="MF_03179"/>
    </source>
</evidence>
<reference evidence="10" key="1">
    <citation type="submission" date="2018-06" db="EMBL/GenBank/DDBJ databases">
        <authorList>
            <person name="Guldener U."/>
        </authorList>
    </citation>
    <scope>NUCLEOTIDE SEQUENCE [LARGE SCALE GENOMIC DNA]</scope>
    <source>
        <strain evidence="10">UTAD17</strain>
    </source>
</reference>
<comment type="cofactor">
    <cofactor evidence="7">
        <name>a divalent metal cation</name>
        <dbReference type="ChEBI" id="CHEBI:60240"/>
    </cofactor>
    <text evidence="7">Binds 1 divalent metal cation per subunit.</text>
</comment>
<keyword evidence="4 7" id="KW-0479">Metal-binding</keyword>
<comment type="catalytic activity">
    <reaction evidence="6 7">
        <text>L-threonylcarbamoyladenylate + adenosine(37) in tRNA = N(6)-L-threonylcarbamoyladenosine(37) in tRNA + AMP + H(+)</text>
        <dbReference type="Rhea" id="RHEA:37059"/>
        <dbReference type="Rhea" id="RHEA-COMP:10162"/>
        <dbReference type="Rhea" id="RHEA-COMP:10163"/>
        <dbReference type="ChEBI" id="CHEBI:15378"/>
        <dbReference type="ChEBI" id="CHEBI:73682"/>
        <dbReference type="ChEBI" id="CHEBI:74411"/>
        <dbReference type="ChEBI" id="CHEBI:74418"/>
        <dbReference type="ChEBI" id="CHEBI:456215"/>
        <dbReference type="EC" id="2.3.1.234"/>
    </reaction>
</comment>
<evidence type="ECO:0000256" key="6">
    <source>
        <dbReference type="ARBA" id="ARBA00048117"/>
    </source>
</evidence>
<gene>
    <name evidence="7" type="primary">QRI7</name>
    <name evidence="9" type="ORF">SCODWIG_02406</name>
</gene>